<reference evidence="3 4" key="1">
    <citation type="submission" date="2016-07" db="EMBL/GenBank/DDBJ databases">
        <title>Pervasive Adenine N6-methylation of Active Genes in Fungi.</title>
        <authorList>
            <consortium name="DOE Joint Genome Institute"/>
            <person name="Mondo S.J."/>
            <person name="Dannebaum R.O."/>
            <person name="Kuo R.C."/>
            <person name="Labutti K."/>
            <person name="Haridas S."/>
            <person name="Kuo A."/>
            <person name="Salamov A."/>
            <person name="Ahrendt S.R."/>
            <person name="Lipzen A."/>
            <person name="Sullivan W."/>
            <person name="Andreopoulos W.B."/>
            <person name="Clum A."/>
            <person name="Lindquist E."/>
            <person name="Daum C."/>
            <person name="Ramamoorthy G.K."/>
            <person name="Gryganskyi A."/>
            <person name="Culley D."/>
            <person name="Magnuson J.K."/>
            <person name="James T.Y."/>
            <person name="O'Malley M.A."/>
            <person name="Stajich J.E."/>
            <person name="Spatafora J.W."/>
            <person name="Visel A."/>
            <person name="Grigoriev I.V."/>
        </authorList>
    </citation>
    <scope>NUCLEOTIDE SEQUENCE [LARGE SCALE GENOMIC DNA]</scope>
    <source>
        <strain evidence="3 4">CBS 129021</strain>
    </source>
</reference>
<dbReference type="EMBL" id="MCFJ01000028">
    <property type="protein sequence ID" value="ORY55293.1"/>
    <property type="molecule type" value="Genomic_DNA"/>
</dbReference>
<name>A0A1Y2D7P7_9PEZI</name>
<dbReference type="SUPFAM" id="SSF54909">
    <property type="entry name" value="Dimeric alpha+beta barrel"/>
    <property type="match status" value="1"/>
</dbReference>
<proteinExistence type="predicted"/>
<dbReference type="SMART" id="SM00886">
    <property type="entry name" value="Dabb"/>
    <property type="match status" value="1"/>
</dbReference>
<dbReference type="GeneID" id="63773282"/>
<feature type="domain" description="Stress-response A/B barrel" evidence="2">
    <location>
        <begin position="5"/>
        <end position="106"/>
    </location>
</feature>
<accession>A0A1Y2D7P7</accession>
<dbReference type="InterPro" id="IPR013097">
    <property type="entry name" value="Dabb"/>
</dbReference>
<organism evidence="3 4">
    <name type="scientific">Pseudomassariella vexata</name>
    <dbReference type="NCBI Taxonomy" id="1141098"/>
    <lineage>
        <taxon>Eukaryota</taxon>
        <taxon>Fungi</taxon>
        <taxon>Dikarya</taxon>
        <taxon>Ascomycota</taxon>
        <taxon>Pezizomycotina</taxon>
        <taxon>Sordariomycetes</taxon>
        <taxon>Xylariomycetidae</taxon>
        <taxon>Amphisphaeriales</taxon>
        <taxon>Pseudomassariaceae</taxon>
        <taxon>Pseudomassariella</taxon>
    </lineage>
</organism>
<dbReference type="Gene3D" id="3.30.70.100">
    <property type="match status" value="1"/>
</dbReference>
<keyword evidence="4" id="KW-1185">Reference proteome</keyword>
<sequence>MAGRIHRITMFKLPDPEGQQKLIDAYKTLGQKQKKDGKPYILSMTTGPAMEDPRSQGWTVVSKTEFASLNDMKYYDDQCEAHAELKSLAKGLGIQGGPAGVMTVYFEAAATL</sequence>
<dbReference type="AlphaFoldDB" id="A0A1Y2D7P7"/>
<evidence type="ECO:0000256" key="1">
    <source>
        <dbReference type="SAM" id="MobiDB-lite"/>
    </source>
</evidence>
<gene>
    <name evidence="3" type="ORF">BCR38DRAFT_357002</name>
</gene>
<protein>
    <submittedName>
        <fullName evidence="3">Stress responsive A/B barrel domain-containing protein</fullName>
    </submittedName>
</protein>
<dbReference type="PROSITE" id="PS51502">
    <property type="entry name" value="S_R_A_B_BARREL"/>
    <property type="match status" value="1"/>
</dbReference>
<feature type="region of interest" description="Disordered" evidence="1">
    <location>
        <begin position="37"/>
        <end position="56"/>
    </location>
</feature>
<evidence type="ECO:0000313" key="3">
    <source>
        <dbReference type="EMBL" id="ORY55293.1"/>
    </source>
</evidence>
<dbReference type="InParanoid" id="A0A1Y2D7P7"/>
<comment type="caution">
    <text evidence="3">The sequence shown here is derived from an EMBL/GenBank/DDBJ whole genome shotgun (WGS) entry which is preliminary data.</text>
</comment>
<dbReference type="OrthoDB" id="3830014at2759"/>
<dbReference type="RefSeq" id="XP_040709564.1">
    <property type="nucleotide sequence ID" value="XM_040857070.1"/>
</dbReference>
<evidence type="ECO:0000313" key="4">
    <source>
        <dbReference type="Proteomes" id="UP000193689"/>
    </source>
</evidence>
<evidence type="ECO:0000259" key="2">
    <source>
        <dbReference type="PROSITE" id="PS51502"/>
    </source>
</evidence>
<dbReference type="Proteomes" id="UP000193689">
    <property type="component" value="Unassembled WGS sequence"/>
</dbReference>
<dbReference type="Pfam" id="PF07876">
    <property type="entry name" value="Dabb"/>
    <property type="match status" value="1"/>
</dbReference>
<dbReference type="InterPro" id="IPR011008">
    <property type="entry name" value="Dimeric_a/b-barrel"/>
</dbReference>